<dbReference type="InterPro" id="IPR000055">
    <property type="entry name" value="Restrct_endonuc_typeI_TRD"/>
</dbReference>
<dbReference type="EMBL" id="JACOPE010000001">
    <property type="protein sequence ID" value="MBC5683105.1"/>
    <property type="molecule type" value="Genomic_DNA"/>
</dbReference>
<comment type="subunit">
    <text evidence="4">The methyltransferase is composed of M and S polypeptides.</text>
</comment>
<keyword evidence="3" id="KW-0238">DNA-binding</keyword>
<comment type="similarity">
    <text evidence="1">Belongs to the type-I restriction system S methylase family.</text>
</comment>
<organism evidence="6 7">
    <name type="scientific">Ruminococcus hominis</name>
    <dbReference type="NCBI Taxonomy" id="2763065"/>
    <lineage>
        <taxon>Bacteria</taxon>
        <taxon>Bacillati</taxon>
        <taxon>Bacillota</taxon>
        <taxon>Clostridia</taxon>
        <taxon>Eubacteriales</taxon>
        <taxon>Oscillospiraceae</taxon>
        <taxon>Ruminococcus</taxon>
    </lineage>
</organism>
<dbReference type="InterPro" id="IPR051212">
    <property type="entry name" value="Type-I_RE_S_subunit"/>
</dbReference>
<accession>A0ABR7G6Q0</accession>
<feature type="domain" description="Type I restriction modification DNA specificity" evidence="5">
    <location>
        <begin position="111"/>
        <end position="251"/>
    </location>
</feature>
<dbReference type="Proteomes" id="UP000631576">
    <property type="component" value="Unassembled WGS sequence"/>
</dbReference>
<dbReference type="Gene3D" id="3.90.220.20">
    <property type="entry name" value="DNA methylase specificity domains"/>
    <property type="match status" value="2"/>
</dbReference>
<proteinExistence type="inferred from homology"/>
<feature type="domain" description="Type I restriction modification DNA specificity" evidence="5">
    <location>
        <begin position="353"/>
        <end position="520"/>
    </location>
</feature>
<dbReference type="PANTHER" id="PTHR43140:SF1">
    <property type="entry name" value="TYPE I RESTRICTION ENZYME ECOKI SPECIFICITY SUBUNIT"/>
    <property type="match status" value="1"/>
</dbReference>
<dbReference type="CDD" id="cd17260">
    <property type="entry name" value="RMtype1_S_EcoEI-TRD1-CR1_like"/>
    <property type="match status" value="1"/>
</dbReference>
<evidence type="ECO:0000313" key="6">
    <source>
        <dbReference type="EMBL" id="MBC5683105.1"/>
    </source>
</evidence>
<dbReference type="RefSeq" id="WP_186864835.1">
    <property type="nucleotide sequence ID" value="NZ_JACOPE010000001.1"/>
</dbReference>
<evidence type="ECO:0000259" key="5">
    <source>
        <dbReference type="Pfam" id="PF01420"/>
    </source>
</evidence>
<reference evidence="6 7" key="1">
    <citation type="submission" date="2020-08" db="EMBL/GenBank/DDBJ databases">
        <title>Genome public.</title>
        <authorList>
            <person name="Liu C."/>
            <person name="Sun Q."/>
        </authorList>
    </citation>
    <scope>NUCLEOTIDE SEQUENCE [LARGE SCALE GENOMIC DNA]</scope>
    <source>
        <strain evidence="6 7">NSJ-13</strain>
    </source>
</reference>
<dbReference type="GO" id="GO:0004519">
    <property type="term" value="F:endonuclease activity"/>
    <property type="evidence" value="ECO:0007669"/>
    <property type="project" value="UniProtKB-KW"/>
</dbReference>
<keyword evidence="7" id="KW-1185">Reference proteome</keyword>
<comment type="caution">
    <text evidence="6">The sequence shown here is derived from an EMBL/GenBank/DDBJ whole genome shotgun (WGS) entry which is preliminary data.</text>
</comment>
<protein>
    <submittedName>
        <fullName evidence="6">Restriction endonuclease subunit S</fullName>
    </submittedName>
</protein>
<dbReference type="InterPro" id="IPR044946">
    <property type="entry name" value="Restrct_endonuc_typeI_TRD_sf"/>
</dbReference>
<dbReference type="SUPFAM" id="SSF116734">
    <property type="entry name" value="DNA methylase specificity domain"/>
    <property type="match status" value="2"/>
</dbReference>
<keyword evidence="6" id="KW-0255">Endonuclease</keyword>
<keyword evidence="2" id="KW-0680">Restriction system</keyword>
<gene>
    <name evidence="6" type="ORF">H8S40_05925</name>
</gene>
<keyword evidence="6" id="KW-0378">Hydrolase</keyword>
<keyword evidence="6" id="KW-0540">Nuclease</keyword>
<evidence type="ECO:0000256" key="1">
    <source>
        <dbReference type="ARBA" id="ARBA00010923"/>
    </source>
</evidence>
<evidence type="ECO:0000256" key="2">
    <source>
        <dbReference type="ARBA" id="ARBA00022747"/>
    </source>
</evidence>
<evidence type="ECO:0000256" key="4">
    <source>
        <dbReference type="ARBA" id="ARBA00038652"/>
    </source>
</evidence>
<dbReference type="Pfam" id="PF01420">
    <property type="entry name" value="Methylase_S"/>
    <property type="match status" value="2"/>
</dbReference>
<evidence type="ECO:0000256" key="3">
    <source>
        <dbReference type="ARBA" id="ARBA00023125"/>
    </source>
</evidence>
<dbReference type="PANTHER" id="PTHR43140">
    <property type="entry name" value="TYPE-1 RESTRICTION ENZYME ECOKI SPECIFICITY PROTEIN"/>
    <property type="match status" value="1"/>
</dbReference>
<sequence length="524" mass="59909">MTGQQLKNSILQMAVQGKLVPQDPNDEPASVLLERIRAEKEQLIKEGKIKKEKNPSIIFRGADNLPYEKIGKNEPICIADDVPFEIPESWEWVRWGTLSESIQYGYNAPAQENGRIKMVRISDIQDNSVMWETVPYCDIKEGEIDAYLLKPNDILFARTGGTVGKSYLVQEIPEEAIYAGYLIRTRYSNQLCPQYLKYFMESELYWSQLREGTIATAQPNCNGKTLGNMLVPIPPSHEQIRIVEKLNAVMAHVIEYGTIDSRSKHLNNIFPERLKKSILQEAVQGKLVPQDPNDEPAAVLLERIRAEKQKLIAEGKIKKNKHESIIFRRDNSHYEKLDGIEHCIDDEIPFEIPETWEWIRLGSLFTINPRNNIADDTVVGFMPMPLLKDGFHSGHTYETKLWKDVKSGFTHFANNDVVIAKITPCFQNRKSAVIHDLPSGYGAGTTELHVLRDYTKMLYIPYFLMICKTHDFIQNGMKNFSGTAGQQRVGKDFIFNYLVPLPPVNEQKRIVEKVNVLIKSCDIL</sequence>
<dbReference type="CDD" id="cd17521">
    <property type="entry name" value="RMtype1_S_Sau13435ORF2165P_TRD2-CR2_like"/>
    <property type="match status" value="1"/>
</dbReference>
<evidence type="ECO:0000313" key="7">
    <source>
        <dbReference type="Proteomes" id="UP000631576"/>
    </source>
</evidence>
<name>A0ABR7G6Q0_9FIRM</name>